<keyword evidence="1" id="KW-0812">Transmembrane</keyword>
<accession>A0A2S8FPP2</accession>
<feature type="transmembrane region" description="Helical" evidence="1">
    <location>
        <begin position="12"/>
        <end position="32"/>
    </location>
</feature>
<gene>
    <name evidence="2" type="ORF">C5Y83_11385</name>
</gene>
<evidence type="ECO:0000313" key="3">
    <source>
        <dbReference type="Proteomes" id="UP000238322"/>
    </source>
</evidence>
<dbReference type="RefSeq" id="WP_105329854.1">
    <property type="nucleotide sequence ID" value="NZ_PUHY01000010.1"/>
</dbReference>
<evidence type="ECO:0000256" key="1">
    <source>
        <dbReference type="SAM" id="Phobius"/>
    </source>
</evidence>
<organism evidence="2 3">
    <name type="scientific">Blastopirellula marina</name>
    <dbReference type="NCBI Taxonomy" id="124"/>
    <lineage>
        <taxon>Bacteria</taxon>
        <taxon>Pseudomonadati</taxon>
        <taxon>Planctomycetota</taxon>
        <taxon>Planctomycetia</taxon>
        <taxon>Pirellulales</taxon>
        <taxon>Pirellulaceae</taxon>
        <taxon>Blastopirellula</taxon>
    </lineage>
</organism>
<name>A0A2S8FPP2_9BACT</name>
<keyword evidence="1" id="KW-1133">Transmembrane helix</keyword>
<sequence length="181" mass="20205">MKYFPPLKFRFSLRVMIVVITAICILAALLIYSQPRDYSRYSAPDYALEMMDATEVTWELDVTNELGGLCKINYPPHPDHRYISIMSIKSKGGKLLGQVGGFRNSVVIIDGVTQPQKAIGFTGFYVPQAWVPKEDLANATIWAEIRIEDKYGNALFHTVKASETYREAVARAKQSAGQAGP</sequence>
<comment type="caution">
    <text evidence="2">The sequence shown here is derived from an EMBL/GenBank/DDBJ whole genome shotgun (WGS) entry which is preliminary data.</text>
</comment>
<protein>
    <submittedName>
        <fullName evidence="2">Uncharacterized protein</fullName>
    </submittedName>
</protein>
<dbReference type="EMBL" id="PUHY01000010">
    <property type="protein sequence ID" value="PQO34137.1"/>
    <property type="molecule type" value="Genomic_DNA"/>
</dbReference>
<evidence type="ECO:0000313" key="2">
    <source>
        <dbReference type="EMBL" id="PQO34137.1"/>
    </source>
</evidence>
<reference evidence="2 3" key="1">
    <citation type="submission" date="2018-02" db="EMBL/GenBank/DDBJ databases">
        <title>Comparative genomes isolates from brazilian mangrove.</title>
        <authorList>
            <person name="Araujo J.E."/>
            <person name="Taketani R.G."/>
            <person name="Silva M.C.P."/>
            <person name="Loureco M.V."/>
            <person name="Andreote F.D."/>
        </authorList>
    </citation>
    <scope>NUCLEOTIDE SEQUENCE [LARGE SCALE GENOMIC DNA]</scope>
    <source>
        <strain evidence="2 3">Hex-1 MGV</strain>
    </source>
</reference>
<dbReference type="Proteomes" id="UP000238322">
    <property type="component" value="Unassembled WGS sequence"/>
</dbReference>
<keyword evidence="1" id="KW-0472">Membrane</keyword>
<proteinExistence type="predicted"/>
<dbReference type="AlphaFoldDB" id="A0A2S8FPP2"/>